<gene>
    <name evidence="2" type="primary">LOC107806779</name>
</gene>
<dbReference type="PaxDb" id="4097-A0A1S4BC86"/>
<dbReference type="GO" id="GO:0003676">
    <property type="term" value="F:nucleic acid binding"/>
    <property type="evidence" value="ECO:0007669"/>
    <property type="project" value="InterPro"/>
</dbReference>
<dbReference type="OMA" id="HENISYA"/>
<dbReference type="AlphaFoldDB" id="A0A1S4BC86"/>
<dbReference type="OrthoDB" id="1270183at2759"/>
<dbReference type="KEGG" id="nta:107806779"/>
<dbReference type="InterPro" id="IPR002156">
    <property type="entry name" value="RNaseH_domain"/>
</dbReference>
<feature type="non-terminal residue" evidence="2">
    <location>
        <position position="1"/>
    </location>
</feature>
<reference evidence="2" key="1">
    <citation type="submission" date="2025-08" db="UniProtKB">
        <authorList>
            <consortium name="RefSeq"/>
        </authorList>
    </citation>
    <scope>IDENTIFICATION</scope>
</reference>
<dbReference type="RefSeq" id="XP_016486499.1">
    <property type="nucleotide sequence ID" value="XM_016631013.1"/>
</dbReference>
<sequence>PVCTVCKTSEEIIKHIFLECTIVRDFWSNLGIDPCTWANDDNWILSIRDLNVTLMNSIINWTNAFTFAIWNILTNRNKNIHENISYALHLSNIFKLAVEYKLLAEKEIIPHNKKPIVVTWHKPSHGFYKLNIDGSFMENSSICGFGGLFRDSNGHWILGFKDTNYGSPPLQTELLALKEGALKEGLRIAHEQGYNTTGS</sequence>
<dbReference type="CDD" id="cd06222">
    <property type="entry name" value="RNase_H_like"/>
    <property type="match status" value="1"/>
</dbReference>
<dbReference type="Pfam" id="PF13456">
    <property type="entry name" value="RVT_3"/>
    <property type="match status" value="1"/>
</dbReference>
<accession>A0A1S4BC86</accession>
<name>A0A1S4BC86_TOBAC</name>
<dbReference type="PANTHER" id="PTHR47074:SF21">
    <property type="entry name" value="RNASE H TYPE-1 DOMAIN-CONTAINING PROTEIN"/>
    <property type="match status" value="1"/>
</dbReference>
<evidence type="ECO:0000259" key="1">
    <source>
        <dbReference type="Pfam" id="PF13456"/>
    </source>
</evidence>
<dbReference type="InterPro" id="IPR052929">
    <property type="entry name" value="RNase_H-like_EbsB-rel"/>
</dbReference>
<organism evidence="2">
    <name type="scientific">Nicotiana tabacum</name>
    <name type="common">Common tobacco</name>
    <dbReference type="NCBI Taxonomy" id="4097"/>
    <lineage>
        <taxon>Eukaryota</taxon>
        <taxon>Viridiplantae</taxon>
        <taxon>Streptophyta</taxon>
        <taxon>Embryophyta</taxon>
        <taxon>Tracheophyta</taxon>
        <taxon>Spermatophyta</taxon>
        <taxon>Magnoliopsida</taxon>
        <taxon>eudicotyledons</taxon>
        <taxon>Gunneridae</taxon>
        <taxon>Pentapetalae</taxon>
        <taxon>asterids</taxon>
        <taxon>lamiids</taxon>
        <taxon>Solanales</taxon>
        <taxon>Solanaceae</taxon>
        <taxon>Nicotianoideae</taxon>
        <taxon>Nicotianeae</taxon>
        <taxon>Nicotiana</taxon>
    </lineage>
</organism>
<feature type="domain" description="RNase H type-1" evidence="1">
    <location>
        <begin position="131"/>
        <end position="195"/>
    </location>
</feature>
<dbReference type="InterPro" id="IPR044730">
    <property type="entry name" value="RNase_H-like_dom_plant"/>
</dbReference>
<evidence type="ECO:0000313" key="2">
    <source>
        <dbReference type="RefSeq" id="XP_016486499.1"/>
    </source>
</evidence>
<proteinExistence type="predicted"/>
<dbReference type="PANTHER" id="PTHR47074">
    <property type="entry name" value="BNAC02G40300D PROTEIN"/>
    <property type="match status" value="1"/>
</dbReference>
<protein>
    <recommendedName>
        <fullName evidence="1">RNase H type-1 domain-containing protein</fullName>
    </recommendedName>
</protein>
<dbReference type="GO" id="GO:0004523">
    <property type="term" value="F:RNA-DNA hybrid ribonuclease activity"/>
    <property type="evidence" value="ECO:0007669"/>
    <property type="project" value="InterPro"/>
</dbReference>